<organism evidence="1 2">
    <name type="scientific">Blastococcus mobilis</name>
    <dbReference type="NCBI Taxonomy" id="1938746"/>
    <lineage>
        <taxon>Bacteria</taxon>
        <taxon>Bacillati</taxon>
        <taxon>Actinomycetota</taxon>
        <taxon>Actinomycetes</taxon>
        <taxon>Geodermatophilales</taxon>
        <taxon>Geodermatophilaceae</taxon>
        <taxon>Blastococcus</taxon>
    </lineage>
</organism>
<dbReference type="RefSeq" id="WP_089335409.1">
    <property type="nucleotide sequence ID" value="NZ_FZNO01000003.1"/>
</dbReference>
<dbReference type="Proteomes" id="UP000198403">
    <property type="component" value="Unassembled WGS sequence"/>
</dbReference>
<dbReference type="SUPFAM" id="SSF140478">
    <property type="entry name" value="LemA-like"/>
    <property type="match status" value="1"/>
</dbReference>
<name>A0A238VGD4_9ACTN</name>
<sequence length="182" mass="20036">MPDAWMLLAGAVLLLLLAWVAWTLVRLSRLEARVARAWTVLDTQLQRRAGLAEELARHYPGALGDQRAGALAAVAAAARAPADGDREVAENALGRELRDLPSDLSGVPVALQTDLAGTTTRVGLARRFYNDAVRDTRALRRQRLPRLLRLHARRPLPRYFDIDDRLEQVAGAGRAGHRSAVR</sequence>
<protein>
    <submittedName>
        <fullName evidence="1">Uncharacterized conserved protein</fullName>
    </submittedName>
</protein>
<dbReference type="AlphaFoldDB" id="A0A238VGD4"/>
<dbReference type="Gene3D" id="1.20.1440.20">
    <property type="entry name" value="LemA-like domain"/>
    <property type="match status" value="1"/>
</dbReference>
<dbReference type="OrthoDB" id="3214694at2"/>
<accession>A0A238VGD4</accession>
<dbReference type="InterPro" id="IPR023353">
    <property type="entry name" value="LemA-like_dom_sf"/>
</dbReference>
<evidence type="ECO:0000313" key="2">
    <source>
        <dbReference type="Proteomes" id="UP000198403"/>
    </source>
</evidence>
<evidence type="ECO:0000313" key="1">
    <source>
        <dbReference type="EMBL" id="SNR32579.1"/>
    </source>
</evidence>
<dbReference type="EMBL" id="FZNO01000003">
    <property type="protein sequence ID" value="SNR32579.1"/>
    <property type="molecule type" value="Genomic_DNA"/>
</dbReference>
<keyword evidence="2" id="KW-1185">Reference proteome</keyword>
<gene>
    <name evidence="1" type="ORF">SAMN06272737_10325</name>
</gene>
<reference evidence="1 2" key="1">
    <citation type="submission" date="2017-06" db="EMBL/GenBank/DDBJ databases">
        <authorList>
            <person name="Kim H.J."/>
            <person name="Triplett B.A."/>
        </authorList>
    </citation>
    <scope>NUCLEOTIDE SEQUENCE [LARGE SCALE GENOMIC DNA]</scope>
    <source>
        <strain evidence="1 2">DSM 44272</strain>
    </source>
</reference>
<proteinExistence type="predicted"/>